<accession>A0ABZ0IX37</accession>
<sequence>MKDDTQDYLFDKRNGFEPTNMPFQIDNIDWQLRIDLWNAFFVIIYKQIDSVEPYKTGPYIKFHQLIWARYLRKPLDDFPEEDEDFKLIIRKYIENQKWFKVYSFFEFVLRNASEDNTYDIESLKDLINEALRENNSGYSLLETNFIPIINENELEELINLKKSTNNSRLKLIENHLDASIEMISKKPKPDCRNSIKESISMVEAVSRMIEPSTQTLGKALSKLEQNQKISPELKAGFEKLYAFTNGKNGIRHALMDDESIEIEDARFFLISCSAFTNYLIQKASRSGITF</sequence>
<name>A0ABZ0IX37_9BACT</name>
<protein>
    <recommendedName>
        <fullName evidence="1">HEPN AbiJ-N-terminal domain-containing protein</fullName>
    </recommendedName>
</protein>
<dbReference type="Pfam" id="PF18863">
    <property type="entry name" value="AbiJ_NTD4"/>
    <property type="match status" value="1"/>
</dbReference>
<dbReference type="InterPro" id="IPR049503">
    <property type="entry name" value="AbiJ_NTD4"/>
</dbReference>
<keyword evidence="3" id="KW-1185">Reference proteome</keyword>
<evidence type="ECO:0000259" key="1">
    <source>
        <dbReference type="Pfam" id="PF18863"/>
    </source>
</evidence>
<evidence type="ECO:0000313" key="3">
    <source>
        <dbReference type="Proteomes" id="UP001302349"/>
    </source>
</evidence>
<proteinExistence type="predicted"/>
<dbReference type="Proteomes" id="UP001302349">
    <property type="component" value="Chromosome"/>
</dbReference>
<organism evidence="2 3">
    <name type="scientific">Imperialibacter roseus</name>
    <dbReference type="NCBI Taxonomy" id="1324217"/>
    <lineage>
        <taxon>Bacteria</taxon>
        <taxon>Pseudomonadati</taxon>
        <taxon>Bacteroidota</taxon>
        <taxon>Cytophagia</taxon>
        <taxon>Cytophagales</taxon>
        <taxon>Flammeovirgaceae</taxon>
        <taxon>Imperialibacter</taxon>
    </lineage>
</organism>
<evidence type="ECO:0000313" key="2">
    <source>
        <dbReference type="EMBL" id="WOK08211.1"/>
    </source>
</evidence>
<gene>
    <name evidence="2" type="ORF">RT717_06125</name>
</gene>
<feature type="domain" description="HEPN AbiJ-N-terminal" evidence="1">
    <location>
        <begin position="9"/>
        <end position="159"/>
    </location>
</feature>
<dbReference type="EMBL" id="CP136051">
    <property type="protein sequence ID" value="WOK08211.1"/>
    <property type="molecule type" value="Genomic_DNA"/>
</dbReference>
<dbReference type="RefSeq" id="WP_317490855.1">
    <property type="nucleotide sequence ID" value="NZ_CP136051.1"/>
</dbReference>
<reference evidence="2 3" key="1">
    <citation type="journal article" date="2023" name="Microbiol. Resour. Announc.">
        <title>Complete Genome Sequence of Imperialibacter roseus strain P4T.</title>
        <authorList>
            <person name="Tizabi D.R."/>
            <person name="Bachvaroff T."/>
            <person name="Hill R.T."/>
        </authorList>
    </citation>
    <scope>NUCLEOTIDE SEQUENCE [LARGE SCALE GENOMIC DNA]</scope>
    <source>
        <strain evidence="2 3">P4T</strain>
    </source>
</reference>